<keyword evidence="1" id="KW-0812">Transmembrane</keyword>
<keyword evidence="1" id="KW-0472">Membrane</keyword>
<gene>
    <name evidence="2" type="ORF">FHS34_006967</name>
</gene>
<reference evidence="2 3" key="1">
    <citation type="submission" date="2020-08" db="EMBL/GenBank/DDBJ databases">
        <title>Genomic Encyclopedia of Type Strains, Phase III (KMG-III): the genomes of soil and plant-associated and newly described type strains.</title>
        <authorList>
            <person name="Whitman W."/>
        </authorList>
    </citation>
    <scope>NUCLEOTIDE SEQUENCE [LARGE SCALE GENOMIC DNA]</scope>
    <source>
        <strain evidence="2 3">CECT 3313</strain>
    </source>
</reference>
<organism evidence="2 3">
    <name type="scientific">Streptomyces echinatus</name>
    <dbReference type="NCBI Taxonomy" id="67293"/>
    <lineage>
        <taxon>Bacteria</taxon>
        <taxon>Bacillati</taxon>
        <taxon>Actinomycetota</taxon>
        <taxon>Actinomycetes</taxon>
        <taxon>Kitasatosporales</taxon>
        <taxon>Streptomycetaceae</taxon>
        <taxon>Streptomyces</taxon>
    </lineage>
</organism>
<name>A0A7W9UUA8_9ACTN</name>
<feature type="transmembrane region" description="Helical" evidence="1">
    <location>
        <begin position="28"/>
        <end position="50"/>
    </location>
</feature>
<dbReference type="AlphaFoldDB" id="A0A7W9UUA8"/>
<dbReference type="RefSeq" id="WP_225817383.1">
    <property type="nucleotide sequence ID" value="NZ_BAAAWF010000024.1"/>
</dbReference>
<evidence type="ECO:0000313" key="2">
    <source>
        <dbReference type="EMBL" id="MBB5931458.1"/>
    </source>
</evidence>
<keyword evidence="3" id="KW-1185">Reference proteome</keyword>
<dbReference type="Proteomes" id="UP000585836">
    <property type="component" value="Unassembled WGS sequence"/>
</dbReference>
<evidence type="ECO:0000313" key="3">
    <source>
        <dbReference type="Proteomes" id="UP000585836"/>
    </source>
</evidence>
<proteinExistence type="predicted"/>
<keyword evidence="1" id="KW-1133">Transmembrane helix</keyword>
<dbReference type="EMBL" id="JACHJK010000016">
    <property type="protein sequence ID" value="MBB5931458.1"/>
    <property type="molecule type" value="Genomic_DNA"/>
</dbReference>
<evidence type="ECO:0000256" key="1">
    <source>
        <dbReference type="SAM" id="Phobius"/>
    </source>
</evidence>
<accession>A0A7W9UUA8</accession>
<comment type="caution">
    <text evidence="2">The sequence shown here is derived from an EMBL/GenBank/DDBJ whole genome shotgun (WGS) entry which is preliminary data.</text>
</comment>
<protein>
    <submittedName>
        <fullName evidence="2">Uncharacterized protein</fullName>
    </submittedName>
</protein>
<sequence length="150" mass="15123">MSSPTPPAYSAPYGNFGPTPPARRFRPAVVAALVAGLVLGAGGVGAAWALRGGDGSTGSGAAGDAHRACDALEGFDESDYGAKGAEGDVALNRFAAAVVLSDAAAAGDNEYKPLAEAMRRVQNQQLRFADFAEPAVQKDLGAARSLCADL</sequence>